<feature type="compositionally biased region" description="Basic and acidic residues" evidence="6">
    <location>
        <begin position="990"/>
        <end position="1007"/>
    </location>
</feature>
<feature type="domain" description="HTH lysR-type" evidence="7">
    <location>
        <begin position="1"/>
        <end position="58"/>
    </location>
</feature>
<organism evidence="8 9">
    <name type="scientific">Pseudonocardia abyssalis</name>
    <dbReference type="NCBI Taxonomy" id="2792008"/>
    <lineage>
        <taxon>Bacteria</taxon>
        <taxon>Bacillati</taxon>
        <taxon>Actinomycetota</taxon>
        <taxon>Actinomycetes</taxon>
        <taxon>Pseudonocardiales</taxon>
        <taxon>Pseudonocardiaceae</taxon>
        <taxon>Pseudonocardia</taxon>
    </lineage>
</organism>
<evidence type="ECO:0000256" key="2">
    <source>
        <dbReference type="ARBA" id="ARBA00023002"/>
    </source>
</evidence>
<dbReference type="InterPro" id="IPR000847">
    <property type="entry name" value="LysR_HTH_N"/>
</dbReference>
<dbReference type="InterPro" id="IPR052161">
    <property type="entry name" value="Mycobact_Acyl-CoA_DH"/>
</dbReference>
<proteinExistence type="predicted"/>
<feature type="compositionally biased region" description="Basic residues" evidence="6">
    <location>
        <begin position="599"/>
        <end position="609"/>
    </location>
</feature>
<feature type="compositionally biased region" description="Basic and acidic residues" evidence="6">
    <location>
        <begin position="755"/>
        <end position="776"/>
    </location>
</feature>
<feature type="region of interest" description="Disordered" evidence="6">
    <location>
        <begin position="751"/>
        <end position="931"/>
    </location>
</feature>
<dbReference type="PANTHER" id="PTHR43292">
    <property type="entry name" value="ACYL-COA DEHYDROGENASE"/>
    <property type="match status" value="1"/>
</dbReference>
<dbReference type="Pfam" id="PF03466">
    <property type="entry name" value="LysR_substrate"/>
    <property type="match status" value="1"/>
</dbReference>
<evidence type="ECO:0000256" key="4">
    <source>
        <dbReference type="ARBA" id="ARBA00023125"/>
    </source>
</evidence>
<feature type="compositionally biased region" description="Low complexity" evidence="6">
    <location>
        <begin position="922"/>
        <end position="931"/>
    </location>
</feature>
<dbReference type="PANTHER" id="PTHR43292:SF3">
    <property type="entry name" value="ACYL-COA DEHYDROGENASE FADE29"/>
    <property type="match status" value="1"/>
</dbReference>
<feature type="compositionally biased region" description="Basic and acidic residues" evidence="6">
    <location>
        <begin position="582"/>
        <end position="598"/>
    </location>
</feature>
<feature type="region of interest" description="Disordered" evidence="6">
    <location>
        <begin position="524"/>
        <end position="739"/>
    </location>
</feature>
<evidence type="ECO:0000256" key="3">
    <source>
        <dbReference type="ARBA" id="ARBA00023015"/>
    </source>
</evidence>
<sequence length="1446" mass="158610">METRRLEMLVALARLGSMRGVADELGVTTSTVSQQVAALARETGTTLLEPDGRRVRLTPAGRRLADHGLTILAAVDAARADLDPSGEPSGTVRVAGFATAIRRSLLPLLASLRDTRVRMLIAEHEPAEALVLLAGGAVDLALVYDYALAPRTFDPRFEVTPLWTARWGLAVPAGHAAEDLPAVATVDRFRDHDWIVNSRNDADERAVAALAAHAGFTPRIVHRADGLDLVQDLVAAGLGVGLLAESVPVQPGVRLLPLRRPDVLLRAFAVVGRGRAVWPPLALVAGRLTLWRFAVRPRCHNRRPRGVLLHETAPNTRTEETDIPDVISPSTRSPSGTRSPSSTSTWTATDAWGPCWRLSGREITPVTLSDQQCTADAPRARGPGGQRPDAARDVPREPPGRPRRRRPDAGDAPGPPRRARSARRWPRRSGAGSAGEAVQTPPHGDVPDVLRLRPHQRGGLQHQRIDVAGRAEHGRARPPARDVGTEALPHRGGDLADDAVDVHVVQQSPGVRRLPADVGAPVRRRTDEVAARDGEGEPRGLLPGHRVGVGGGGEGQEQHAAAGAVQRRVAGGQERGRHRGVLRGERPGNQRQERDPHRERRRGAHRGHLAAHPVQGDRERGPREHRGEQRQPGGDDVLEPGCPGEQRPRQRDARAHAVDDQFRSQRQHRRHHRDRRDGAHAGVAAVQDQSDEQHEQQRDPEQRGVLLDPARERGRAGGGGVGGEDLQRGADDEAGEVGRVVRRGERAALLLQRPEQLERQPRAAHQCEHAEREQRPPGDPARTGPRLPRTGDHQHHQEHRDDDAGEEQDLLPHVHLQPGGQAEQHRGGPGGPLVGEQPRREQQQDGHRRIQYQVRVPARRLRHHRRGEPGEQPADGRRTGPDAQRLRPQAPERGRRRRGETEGRQHRDRAQAPERHGDRRQQQPGQHHPVVPHQVDAVGVVQRVGVQRQAALGECPWGPGEQPAEQHGVGFVDRGHPPAERRPPSPGDDQCQHEVAERDAGTRDGARPRPMPGHPRGEHAGDRSTESTCPRLRDPPHKSYSQVTGHPPVSKGRQNPMRLQLSPEDESFREEMRTFFTTAIPKSMRDTVAARGELSREEWIESHRILHAAGLAVPDWPVEWGGRDWSPLQRHIWRSELQLAGVPEPLAFNASMIGPVIAAFGTQEQKERFLPATANLDIWWCQGFSEPDAGSDLASLRTTAVRDGDEWVVNGQKTWTTLGQHADWIFCLVRTDPSVKKQRGISMIVFPMDSPGVSLRPIELVDGSVEVNEVFFSDVRVPAENLIGEENKGWDYAKFLLGNERVGIARVGSTKRLLASARQYAREITADGRPLIEDARIAARLAELENEMVALELTALRVVAHSAGGRPHPASSVLKLRGSQLEQDATALVMDIAGPLSIAAEPDAESDVPEWARISAPGYLNDRKVSIYGGSNEVQRTIIAGTILGL</sequence>
<accession>A0ABS6ULH2</accession>
<dbReference type="InterPro" id="IPR005119">
    <property type="entry name" value="LysR_subst-bd"/>
</dbReference>
<feature type="compositionally biased region" description="Basic residues" evidence="6">
    <location>
        <begin position="665"/>
        <end position="674"/>
    </location>
</feature>
<feature type="compositionally biased region" description="Low complexity" evidence="6">
    <location>
        <begin position="558"/>
        <end position="572"/>
    </location>
</feature>
<feature type="compositionally biased region" description="Basic and acidic residues" evidence="6">
    <location>
        <begin position="1015"/>
        <end position="1037"/>
    </location>
</feature>
<feature type="compositionally biased region" description="Basic and acidic residues" evidence="6">
    <location>
        <begin position="524"/>
        <end position="538"/>
    </location>
</feature>
<keyword evidence="4" id="KW-0238">DNA-binding</keyword>
<feature type="compositionally biased region" description="Basic and acidic residues" evidence="6">
    <location>
        <begin position="837"/>
        <end position="848"/>
    </location>
</feature>
<evidence type="ECO:0000313" key="9">
    <source>
        <dbReference type="Proteomes" id="UP000694287"/>
    </source>
</evidence>
<feature type="compositionally biased region" description="Basic and acidic residues" evidence="6">
    <location>
        <begin position="899"/>
        <end position="921"/>
    </location>
</feature>
<feature type="region of interest" description="Disordered" evidence="6">
    <location>
        <begin position="308"/>
        <end position="351"/>
    </location>
</feature>
<dbReference type="Pfam" id="PF02770">
    <property type="entry name" value="Acyl-CoA_dh_M"/>
    <property type="match status" value="1"/>
</dbReference>
<feature type="compositionally biased region" description="Basic residues" evidence="6">
    <location>
        <begin position="417"/>
        <end position="427"/>
    </location>
</feature>
<feature type="compositionally biased region" description="Basic and acidic residues" evidence="6">
    <location>
        <begin position="389"/>
        <end position="400"/>
    </location>
</feature>
<feature type="compositionally biased region" description="Basic and acidic residues" evidence="6">
    <location>
        <begin position="463"/>
        <end position="486"/>
    </location>
</feature>
<gene>
    <name evidence="8" type="ORF">I4I81_02175</name>
</gene>
<feature type="region of interest" description="Disordered" evidence="6">
    <location>
        <begin position="367"/>
        <end position="486"/>
    </location>
</feature>
<dbReference type="PROSITE" id="PS50931">
    <property type="entry name" value="HTH_LYSR"/>
    <property type="match status" value="1"/>
</dbReference>
<feature type="compositionally biased region" description="Basic and acidic residues" evidence="6">
    <location>
        <begin position="789"/>
        <end position="802"/>
    </location>
</feature>
<keyword evidence="5" id="KW-0804">Transcription</keyword>
<feature type="compositionally biased region" description="Low complexity" evidence="6">
    <location>
        <begin position="328"/>
        <end position="345"/>
    </location>
</feature>
<evidence type="ECO:0000256" key="5">
    <source>
        <dbReference type="ARBA" id="ARBA00023163"/>
    </source>
</evidence>
<dbReference type="InterPro" id="IPR006091">
    <property type="entry name" value="Acyl-CoA_Oxase/DH_mid-dom"/>
</dbReference>
<feature type="compositionally biased region" description="Basic and acidic residues" evidence="6">
    <location>
        <begin position="691"/>
        <end position="702"/>
    </location>
</feature>
<dbReference type="Proteomes" id="UP000694287">
    <property type="component" value="Unassembled WGS sequence"/>
</dbReference>
<evidence type="ECO:0000313" key="8">
    <source>
        <dbReference type="EMBL" id="MBW0133066.1"/>
    </source>
</evidence>
<evidence type="ECO:0000259" key="7">
    <source>
        <dbReference type="PROSITE" id="PS50931"/>
    </source>
</evidence>
<reference evidence="8 9" key="1">
    <citation type="submission" date="2020-11" db="EMBL/GenBank/DDBJ databases">
        <title>Pseudonocardia abyssalis sp. nov. and Pseudonocardia oceani sp. nov., description and phylogenomic analysis of two novel actinomycetes isolated from the deep Southern Ocean.</title>
        <authorList>
            <person name="Parra J."/>
        </authorList>
    </citation>
    <scope>NUCLEOTIDE SEQUENCE [LARGE SCALE GENOMIC DNA]</scope>
    <source>
        <strain evidence="8 9">KRD-168</strain>
    </source>
</reference>
<evidence type="ECO:0000256" key="6">
    <source>
        <dbReference type="SAM" id="MobiDB-lite"/>
    </source>
</evidence>
<dbReference type="Pfam" id="PF02771">
    <property type="entry name" value="Acyl-CoA_dh_N"/>
    <property type="match status" value="1"/>
</dbReference>
<keyword evidence="2" id="KW-0560">Oxidoreductase</keyword>
<feature type="compositionally biased region" description="Basic and acidic residues" evidence="6">
    <location>
        <begin position="646"/>
        <end position="663"/>
    </location>
</feature>
<feature type="compositionally biased region" description="Basic and acidic residues" evidence="6">
    <location>
        <begin position="973"/>
        <end position="983"/>
    </location>
</feature>
<evidence type="ECO:0000256" key="1">
    <source>
        <dbReference type="ARBA" id="ARBA00022630"/>
    </source>
</evidence>
<feature type="region of interest" description="Disordered" evidence="6">
    <location>
        <begin position="954"/>
        <end position="1066"/>
    </location>
</feature>
<keyword evidence="3" id="KW-0805">Transcription regulation</keyword>
<dbReference type="EMBL" id="JADQDK010000001">
    <property type="protein sequence ID" value="MBW0133066.1"/>
    <property type="molecule type" value="Genomic_DNA"/>
</dbReference>
<dbReference type="InterPro" id="IPR009075">
    <property type="entry name" value="AcylCo_DH/oxidase_C"/>
</dbReference>
<keyword evidence="9" id="KW-1185">Reference proteome</keyword>
<dbReference type="Pfam" id="PF00441">
    <property type="entry name" value="Acyl-CoA_dh_1"/>
    <property type="match status" value="1"/>
</dbReference>
<protein>
    <submittedName>
        <fullName evidence="8">Acyl-CoA dehydrogenase family protein</fullName>
    </submittedName>
</protein>
<feature type="compositionally biased region" description="Basic and acidic residues" evidence="6">
    <location>
        <begin position="615"/>
        <end position="629"/>
    </location>
</feature>
<keyword evidence="1" id="KW-0285">Flavoprotein</keyword>
<comment type="caution">
    <text evidence="8">The sequence shown here is derived from an EMBL/GenBank/DDBJ whole genome shotgun (WGS) entry which is preliminary data.</text>
</comment>
<feature type="compositionally biased region" description="Basic residues" evidence="6">
    <location>
        <begin position="857"/>
        <end position="866"/>
    </location>
</feature>
<dbReference type="InterPro" id="IPR013786">
    <property type="entry name" value="AcylCoA_DH/ox_N"/>
</dbReference>
<name>A0ABS6ULH2_9PSEU</name>
<dbReference type="Pfam" id="PF00126">
    <property type="entry name" value="HTH_1"/>
    <property type="match status" value="1"/>
</dbReference>